<evidence type="ECO:0000256" key="3">
    <source>
        <dbReference type="ARBA" id="ARBA00022525"/>
    </source>
</evidence>
<organism evidence="6 7">
    <name type="scientific">Caenorhabditis japonica</name>
    <dbReference type="NCBI Taxonomy" id="281687"/>
    <lineage>
        <taxon>Eukaryota</taxon>
        <taxon>Metazoa</taxon>
        <taxon>Ecdysozoa</taxon>
        <taxon>Nematoda</taxon>
        <taxon>Chromadorea</taxon>
        <taxon>Rhabditida</taxon>
        <taxon>Rhabditina</taxon>
        <taxon>Rhabditomorpha</taxon>
        <taxon>Rhabditoidea</taxon>
        <taxon>Rhabditidae</taxon>
        <taxon>Peloderinae</taxon>
        <taxon>Caenorhabditis</taxon>
    </lineage>
</organism>
<evidence type="ECO:0000256" key="1">
    <source>
        <dbReference type="ARBA" id="ARBA00004613"/>
    </source>
</evidence>
<protein>
    <submittedName>
        <fullName evidence="6">Uncharacterized protein</fullName>
    </submittedName>
</protein>
<accession>A0A8R1DIX4</accession>
<feature type="signal peptide" evidence="5">
    <location>
        <begin position="1"/>
        <end position="21"/>
    </location>
</feature>
<keyword evidence="4 5" id="KW-0732">Signal</keyword>
<dbReference type="EnsemblMetazoa" id="CJA03382.1">
    <property type="protein sequence ID" value="CJA03382.1"/>
    <property type="gene ID" value="WBGene00122586"/>
</dbReference>
<proteinExistence type="predicted"/>
<reference evidence="6" key="2">
    <citation type="submission" date="2022-06" db="UniProtKB">
        <authorList>
            <consortium name="EnsemblMetazoa"/>
        </authorList>
    </citation>
    <scope>IDENTIFICATION</scope>
    <source>
        <strain evidence="6">DF5081</strain>
    </source>
</reference>
<feature type="chain" id="PRO_5035919768" evidence="5">
    <location>
        <begin position="22"/>
        <end position="181"/>
    </location>
</feature>
<dbReference type="GO" id="GO:0005576">
    <property type="term" value="C:extracellular region"/>
    <property type="evidence" value="ECO:0007669"/>
    <property type="project" value="UniProtKB-SubCell"/>
</dbReference>
<dbReference type="InterPro" id="IPR052140">
    <property type="entry name" value="Dev_Signal_Hedgehog-like"/>
</dbReference>
<dbReference type="OMA" id="TMCCEFE"/>
<evidence type="ECO:0000256" key="2">
    <source>
        <dbReference type="ARBA" id="ARBA00022473"/>
    </source>
</evidence>
<evidence type="ECO:0000313" key="7">
    <source>
        <dbReference type="Proteomes" id="UP000005237"/>
    </source>
</evidence>
<keyword evidence="3" id="KW-0964">Secreted</keyword>
<evidence type="ECO:0000313" key="6">
    <source>
        <dbReference type="EnsemblMetazoa" id="CJA03382.1"/>
    </source>
</evidence>
<reference evidence="7" key="1">
    <citation type="submission" date="2010-08" db="EMBL/GenBank/DDBJ databases">
        <authorList>
            <consortium name="Caenorhabditis japonica Sequencing Consortium"/>
            <person name="Wilson R.K."/>
        </authorList>
    </citation>
    <scope>NUCLEOTIDE SEQUENCE [LARGE SCALE GENOMIC DNA]</scope>
    <source>
        <strain evidence="7">DF5081</strain>
    </source>
</reference>
<keyword evidence="2" id="KW-0217">Developmental protein</keyword>
<dbReference type="PANTHER" id="PTHR46706">
    <property type="entry name" value="PROTEIN QUA-1-RELATED"/>
    <property type="match status" value="1"/>
</dbReference>
<evidence type="ECO:0000256" key="4">
    <source>
        <dbReference type="ARBA" id="ARBA00022729"/>
    </source>
</evidence>
<sequence length="181" mass="20915">MNSHLFHLIVLLSSSLLLVLADYCGSDQIAYGMEVHHSGVIRLLCSKPNCFDKNYSECPERAESTGGCVEANQWIGGFETNIEGELTTMCCEFENLYKFAKVRYSDVRIRRGEFFEGEEKENDDGDVIKFDAIKDIRMHKDSEGQRYYNLTILSFDCEAIPDVKPAWYQKSQWPYFQYAKI</sequence>
<dbReference type="PANTHER" id="PTHR46706:SF12">
    <property type="entry name" value="PROTEIN QUA-1-RELATED"/>
    <property type="match status" value="1"/>
</dbReference>
<name>A0A8R1DIX4_CAEJA</name>
<comment type="subcellular location">
    <subcellularLocation>
        <location evidence="1">Secreted</location>
    </subcellularLocation>
</comment>
<dbReference type="AlphaFoldDB" id="A0A8R1DIX4"/>
<keyword evidence="7" id="KW-1185">Reference proteome</keyword>
<evidence type="ECO:0000256" key="5">
    <source>
        <dbReference type="SAM" id="SignalP"/>
    </source>
</evidence>
<dbReference type="Proteomes" id="UP000005237">
    <property type="component" value="Unassembled WGS sequence"/>
</dbReference>